<proteinExistence type="predicted"/>
<name>A0A8S5UY46_9CAUD</name>
<evidence type="ECO:0000313" key="1">
    <source>
        <dbReference type="EMBL" id="DAF99416.1"/>
    </source>
</evidence>
<accession>A0A8S5UY46</accession>
<reference evidence="1" key="1">
    <citation type="journal article" date="2021" name="Proc. Natl. Acad. Sci. U.S.A.">
        <title>A Catalog of Tens of Thousands of Viruses from Human Metagenomes Reveals Hidden Associations with Chronic Diseases.</title>
        <authorList>
            <person name="Tisza M.J."/>
            <person name="Buck C.B."/>
        </authorList>
    </citation>
    <scope>NUCLEOTIDE SEQUENCE</scope>
    <source>
        <strain evidence="1">CtjKY6</strain>
    </source>
</reference>
<organism evidence="1">
    <name type="scientific">Siphoviridae sp. ctjKY6</name>
    <dbReference type="NCBI Taxonomy" id="2825631"/>
    <lineage>
        <taxon>Viruses</taxon>
        <taxon>Duplodnaviria</taxon>
        <taxon>Heunggongvirae</taxon>
        <taxon>Uroviricota</taxon>
        <taxon>Caudoviricetes</taxon>
    </lineage>
</organism>
<protein>
    <submittedName>
        <fullName evidence="1">Uncharacterized protein</fullName>
    </submittedName>
</protein>
<dbReference type="EMBL" id="BK016165">
    <property type="protein sequence ID" value="DAF99416.1"/>
    <property type="molecule type" value="Genomic_DNA"/>
</dbReference>
<sequence length="60" mass="6186">MRRLLTAVSVAVGILAGWGSGEGPAPSWDAYAGVRDEPTVLGLTVTHITNLGLDIPADAR</sequence>